<dbReference type="AlphaFoldDB" id="A0A166SUD4"/>
<name>A0A166SUD4_9AGAM</name>
<proteinExistence type="predicted"/>
<gene>
    <name evidence="1" type="ORF">FIBSPDRAFT_1038558</name>
</gene>
<accession>A0A166SUD4</accession>
<dbReference type="EMBL" id="KV417496">
    <property type="protein sequence ID" value="KZP29840.1"/>
    <property type="molecule type" value="Genomic_DNA"/>
</dbReference>
<organism evidence="1 2">
    <name type="scientific">Athelia psychrophila</name>
    <dbReference type="NCBI Taxonomy" id="1759441"/>
    <lineage>
        <taxon>Eukaryota</taxon>
        <taxon>Fungi</taxon>
        <taxon>Dikarya</taxon>
        <taxon>Basidiomycota</taxon>
        <taxon>Agaricomycotina</taxon>
        <taxon>Agaricomycetes</taxon>
        <taxon>Agaricomycetidae</taxon>
        <taxon>Atheliales</taxon>
        <taxon>Atheliaceae</taxon>
        <taxon>Athelia</taxon>
    </lineage>
</organism>
<dbReference type="Proteomes" id="UP000076532">
    <property type="component" value="Unassembled WGS sequence"/>
</dbReference>
<evidence type="ECO:0000313" key="1">
    <source>
        <dbReference type="EMBL" id="KZP29840.1"/>
    </source>
</evidence>
<sequence length="132" mass="14574">MDEALCAPSSDVPHLTDPAGWLEAEGEYIIKILQDIAAIVEDDAIVDLLGDAAKIAFPRLMVYTLAHLMFCGNDDGALEGLKKYTAEWHTMGAISRLENHLVIKDWLFDLCGTFQISLTPTFNQALSNNHVQ</sequence>
<protein>
    <submittedName>
        <fullName evidence="1">Uncharacterized protein</fullName>
    </submittedName>
</protein>
<keyword evidence="2" id="KW-1185">Reference proteome</keyword>
<reference evidence="1 2" key="1">
    <citation type="journal article" date="2016" name="Mol. Biol. Evol.">
        <title>Comparative Genomics of Early-Diverging Mushroom-Forming Fungi Provides Insights into the Origins of Lignocellulose Decay Capabilities.</title>
        <authorList>
            <person name="Nagy L.G."/>
            <person name="Riley R."/>
            <person name="Tritt A."/>
            <person name="Adam C."/>
            <person name="Daum C."/>
            <person name="Floudas D."/>
            <person name="Sun H."/>
            <person name="Yadav J.S."/>
            <person name="Pangilinan J."/>
            <person name="Larsson K.H."/>
            <person name="Matsuura K."/>
            <person name="Barry K."/>
            <person name="Labutti K."/>
            <person name="Kuo R."/>
            <person name="Ohm R.A."/>
            <person name="Bhattacharya S.S."/>
            <person name="Shirouzu T."/>
            <person name="Yoshinaga Y."/>
            <person name="Martin F.M."/>
            <person name="Grigoriev I.V."/>
            <person name="Hibbett D.S."/>
        </authorList>
    </citation>
    <scope>NUCLEOTIDE SEQUENCE [LARGE SCALE GENOMIC DNA]</scope>
    <source>
        <strain evidence="1 2">CBS 109695</strain>
    </source>
</reference>
<evidence type="ECO:0000313" key="2">
    <source>
        <dbReference type="Proteomes" id="UP000076532"/>
    </source>
</evidence>